<evidence type="ECO:0000259" key="7">
    <source>
        <dbReference type="Pfam" id="PF00324"/>
    </source>
</evidence>
<feature type="transmembrane region" description="Helical" evidence="6">
    <location>
        <begin position="462"/>
        <end position="484"/>
    </location>
</feature>
<dbReference type="InterPro" id="IPR050367">
    <property type="entry name" value="APC_superfamily"/>
</dbReference>
<dbReference type="Proteomes" id="UP000626982">
    <property type="component" value="Unassembled WGS sequence"/>
</dbReference>
<evidence type="ECO:0000256" key="6">
    <source>
        <dbReference type="SAM" id="Phobius"/>
    </source>
</evidence>
<organism evidence="8 9">
    <name type="scientific">Agrococcus terreus</name>
    <dbReference type="NCBI Taxonomy" id="574649"/>
    <lineage>
        <taxon>Bacteria</taxon>
        <taxon>Bacillati</taxon>
        <taxon>Actinomycetota</taxon>
        <taxon>Actinomycetes</taxon>
        <taxon>Micrococcales</taxon>
        <taxon>Microbacteriaceae</taxon>
        <taxon>Agrococcus</taxon>
    </lineage>
</organism>
<feature type="transmembrane region" description="Helical" evidence="6">
    <location>
        <begin position="69"/>
        <end position="90"/>
    </location>
</feature>
<feature type="transmembrane region" description="Helical" evidence="6">
    <location>
        <begin position="151"/>
        <end position="169"/>
    </location>
</feature>
<feature type="region of interest" description="Disordered" evidence="5">
    <location>
        <begin position="1"/>
        <end position="20"/>
    </location>
</feature>
<feature type="transmembrane region" description="Helical" evidence="6">
    <location>
        <begin position="254"/>
        <end position="274"/>
    </location>
</feature>
<dbReference type="Gene3D" id="1.20.1740.10">
    <property type="entry name" value="Amino acid/polyamine transporter I"/>
    <property type="match status" value="1"/>
</dbReference>
<feature type="transmembrane region" description="Helical" evidence="6">
    <location>
        <begin position="176"/>
        <end position="195"/>
    </location>
</feature>
<dbReference type="Pfam" id="PF00324">
    <property type="entry name" value="AA_permease"/>
    <property type="match status" value="1"/>
</dbReference>
<keyword evidence="2 6" id="KW-0812">Transmembrane</keyword>
<feature type="transmembrane region" description="Helical" evidence="6">
    <location>
        <begin position="312"/>
        <end position="334"/>
    </location>
</feature>
<evidence type="ECO:0000256" key="2">
    <source>
        <dbReference type="ARBA" id="ARBA00022692"/>
    </source>
</evidence>
<gene>
    <name evidence="8" type="ORF">GCM10010968_09430</name>
</gene>
<name>A0ABQ2KH11_9MICO</name>
<comment type="caution">
    <text evidence="8">The sequence shown here is derived from an EMBL/GenBank/DDBJ whole genome shotgun (WGS) entry which is preliminary data.</text>
</comment>
<dbReference type="InterPro" id="IPR004841">
    <property type="entry name" value="AA-permease/SLC12A_dom"/>
</dbReference>
<keyword evidence="4 6" id="KW-0472">Membrane</keyword>
<dbReference type="PANTHER" id="PTHR42770">
    <property type="entry name" value="AMINO ACID TRANSPORTER-RELATED"/>
    <property type="match status" value="1"/>
</dbReference>
<reference evidence="9" key="1">
    <citation type="journal article" date="2019" name="Int. J. Syst. Evol. Microbiol.">
        <title>The Global Catalogue of Microorganisms (GCM) 10K type strain sequencing project: providing services to taxonomists for standard genome sequencing and annotation.</title>
        <authorList>
            <consortium name="The Broad Institute Genomics Platform"/>
            <consortium name="The Broad Institute Genome Sequencing Center for Infectious Disease"/>
            <person name="Wu L."/>
            <person name="Ma J."/>
        </authorList>
    </citation>
    <scope>NUCLEOTIDE SEQUENCE [LARGE SCALE GENOMIC DNA]</scope>
    <source>
        <strain evidence="9">CGMCC 1.6960</strain>
    </source>
</reference>
<proteinExistence type="predicted"/>
<keyword evidence="3 6" id="KW-1133">Transmembrane helix</keyword>
<protein>
    <submittedName>
        <fullName evidence="8">Amino acid permease</fullName>
    </submittedName>
</protein>
<feature type="domain" description="Amino acid permease/ SLC12A" evidence="7">
    <location>
        <begin position="65"/>
        <end position="475"/>
    </location>
</feature>
<evidence type="ECO:0000256" key="5">
    <source>
        <dbReference type="SAM" id="MobiDB-lite"/>
    </source>
</evidence>
<feature type="transmembrane region" description="Helical" evidence="6">
    <location>
        <begin position="431"/>
        <end position="450"/>
    </location>
</feature>
<dbReference type="RefSeq" id="WP_188716575.1">
    <property type="nucleotide sequence ID" value="NZ_BAABBD010000006.1"/>
</dbReference>
<feature type="transmembrane region" description="Helical" evidence="6">
    <location>
        <begin position="111"/>
        <end position="131"/>
    </location>
</feature>
<evidence type="ECO:0000256" key="4">
    <source>
        <dbReference type="ARBA" id="ARBA00023136"/>
    </source>
</evidence>
<sequence>MATASATPTPATPTSASAAPGEGAVRLGAGGAGLGVPAIVLMIIAASAPLTVVAGGVTTNYAVSGLTGVPLGMLLLAGGLLVYAVGYVAMSRHIRNAGAFYAYIARGLGPEAGVAGAWTALVAYNAMQIGIYGMLGFTASSFVTAKTGAEIPWWAFVLVTIALIAVLGVNRVDVSVKVVGVLVALEFVAVLVYDVVSLAVAPEGVSAAGFAPGDLLAPGIGVVLVMGIAAFMGFESGAIYTEEARDPVRTVPRATFTAVIVIGAFYAFSAWAMLIGSGPSATVGAAQENGPDLLFVQLGERVGPIVADLAQVLFISSLLAALISFHHAVARYAFALGREHMLLPSFGRVNGRGAPALGSLAQTALAAVVVIAFAIAGAGSELGPLYPVLTLFTWLTNLGALGLIVLMAVVSVAVIGFFARDRRGVGAWTRLVAPAIAAAFFATVTVLTLANWNLLLGEAETGFLTFALPGLLVVAAVVGLAIAVQAKHRRPHAFESIGTGAVPVARADAAR</sequence>
<keyword evidence="9" id="KW-1185">Reference proteome</keyword>
<evidence type="ECO:0000313" key="9">
    <source>
        <dbReference type="Proteomes" id="UP000626982"/>
    </source>
</evidence>
<comment type="subcellular location">
    <subcellularLocation>
        <location evidence="1">Membrane</location>
        <topology evidence="1">Multi-pass membrane protein</topology>
    </subcellularLocation>
</comment>
<evidence type="ECO:0000313" key="8">
    <source>
        <dbReference type="EMBL" id="GGN81003.1"/>
    </source>
</evidence>
<evidence type="ECO:0000256" key="1">
    <source>
        <dbReference type="ARBA" id="ARBA00004141"/>
    </source>
</evidence>
<dbReference type="PIRSF" id="PIRSF006060">
    <property type="entry name" value="AA_transporter"/>
    <property type="match status" value="1"/>
</dbReference>
<feature type="transmembrane region" description="Helical" evidence="6">
    <location>
        <begin position="398"/>
        <end position="419"/>
    </location>
</feature>
<evidence type="ECO:0000256" key="3">
    <source>
        <dbReference type="ARBA" id="ARBA00022989"/>
    </source>
</evidence>
<feature type="transmembrane region" description="Helical" evidence="6">
    <location>
        <begin position="34"/>
        <end position="57"/>
    </location>
</feature>
<feature type="transmembrane region" description="Helical" evidence="6">
    <location>
        <begin position="355"/>
        <end position="378"/>
    </location>
</feature>
<dbReference type="PANTHER" id="PTHR42770:SF16">
    <property type="entry name" value="AMINO ACID PERMEASE"/>
    <property type="match status" value="1"/>
</dbReference>
<feature type="transmembrane region" description="Helical" evidence="6">
    <location>
        <begin position="215"/>
        <end position="234"/>
    </location>
</feature>
<accession>A0ABQ2KH11</accession>
<dbReference type="EMBL" id="BMLM01000001">
    <property type="protein sequence ID" value="GGN81003.1"/>
    <property type="molecule type" value="Genomic_DNA"/>
</dbReference>